<reference evidence="1" key="1">
    <citation type="journal article" date="2014" name="Int. J. Syst. Evol. Microbiol.">
        <title>Complete genome sequence of Corynebacterium casei LMG S-19264T (=DSM 44701T), isolated from a smear-ripened cheese.</title>
        <authorList>
            <consortium name="US DOE Joint Genome Institute (JGI-PGF)"/>
            <person name="Walter F."/>
            <person name="Albersmeier A."/>
            <person name="Kalinowski J."/>
            <person name="Ruckert C."/>
        </authorList>
    </citation>
    <scope>NUCLEOTIDE SEQUENCE</scope>
    <source>
        <strain evidence="1">JCM 3172</strain>
    </source>
</reference>
<gene>
    <name evidence="1" type="ORF">GCM10014713_01230</name>
</gene>
<dbReference type="AlphaFoldDB" id="A0A918GW83"/>
<accession>A0A918GW83</accession>
<protein>
    <submittedName>
        <fullName evidence="1">Uncharacterized protein</fullName>
    </submittedName>
</protein>
<dbReference type="EMBL" id="BMQQ01000001">
    <property type="protein sequence ID" value="GGT12572.1"/>
    <property type="molecule type" value="Genomic_DNA"/>
</dbReference>
<dbReference type="Proteomes" id="UP000619486">
    <property type="component" value="Unassembled WGS sequence"/>
</dbReference>
<comment type="caution">
    <text evidence="1">The sequence shown here is derived from an EMBL/GenBank/DDBJ whole genome shotgun (WGS) entry which is preliminary data.</text>
</comment>
<dbReference type="RefSeq" id="WP_019890735.1">
    <property type="nucleotide sequence ID" value="NZ_BMQQ01000001.1"/>
</dbReference>
<evidence type="ECO:0000313" key="2">
    <source>
        <dbReference type="Proteomes" id="UP000619486"/>
    </source>
</evidence>
<evidence type="ECO:0000313" key="1">
    <source>
        <dbReference type="EMBL" id="GGT12572.1"/>
    </source>
</evidence>
<sequence length="77" mass="8663">MSSATEYLGRSFGRRRGIDRGAEFELGVAHFMEYVVGGRTYAMAQDDLKQRGWSAWRRHRALCEAQRRAGTAPSVAV</sequence>
<proteinExistence type="predicted"/>
<name>A0A918GW83_9ACTN</name>
<organism evidence="1 2">
    <name type="scientific">Streptomyces purpureus</name>
    <dbReference type="NCBI Taxonomy" id="1951"/>
    <lineage>
        <taxon>Bacteria</taxon>
        <taxon>Bacillati</taxon>
        <taxon>Actinomycetota</taxon>
        <taxon>Actinomycetes</taxon>
        <taxon>Kitasatosporales</taxon>
        <taxon>Streptomycetaceae</taxon>
        <taxon>Streptomyces</taxon>
    </lineage>
</organism>
<keyword evidence="2" id="KW-1185">Reference proteome</keyword>
<reference evidence="1" key="2">
    <citation type="submission" date="2020-09" db="EMBL/GenBank/DDBJ databases">
        <authorList>
            <person name="Sun Q."/>
            <person name="Ohkuma M."/>
        </authorList>
    </citation>
    <scope>NUCLEOTIDE SEQUENCE</scope>
    <source>
        <strain evidence="1">JCM 3172</strain>
    </source>
</reference>